<proteinExistence type="predicted"/>
<organism evidence="2 3">
    <name type="scientific">Dyadobacter psychrophilus</name>
    <dbReference type="NCBI Taxonomy" id="651661"/>
    <lineage>
        <taxon>Bacteria</taxon>
        <taxon>Pseudomonadati</taxon>
        <taxon>Bacteroidota</taxon>
        <taxon>Cytophagia</taxon>
        <taxon>Cytophagales</taxon>
        <taxon>Spirosomataceae</taxon>
        <taxon>Dyadobacter</taxon>
    </lineage>
</organism>
<dbReference type="Proteomes" id="UP000190897">
    <property type="component" value="Unassembled WGS sequence"/>
</dbReference>
<protein>
    <submittedName>
        <fullName evidence="2">Capsule assembly protein Wzi</fullName>
    </submittedName>
</protein>
<evidence type="ECO:0000313" key="2">
    <source>
        <dbReference type="EMBL" id="SKB56572.1"/>
    </source>
</evidence>
<feature type="signal peptide" evidence="1">
    <location>
        <begin position="1"/>
        <end position="24"/>
    </location>
</feature>
<reference evidence="3" key="1">
    <citation type="submission" date="2017-02" db="EMBL/GenBank/DDBJ databases">
        <authorList>
            <person name="Varghese N."/>
            <person name="Submissions S."/>
        </authorList>
    </citation>
    <scope>NUCLEOTIDE SEQUENCE [LARGE SCALE GENOMIC DNA]</scope>
    <source>
        <strain evidence="3">DSM 22270</strain>
    </source>
</reference>
<evidence type="ECO:0000256" key="1">
    <source>
        <dbReference type="SAM" id="SignalP"/>
    </source>
</evidence>
<dbReference type="OrthoDB" id="596512at2"/>
<dbReference type="AlphaFoldDB" id="A0A1T5CAK6"/>
<dbReference type="InterPro" id="IPR038636">
    <property type="entry name" value="Wzi_sf"/>
</dbReference>
<dbReference type="EMBL" id="FUZA01000001">
    <property type="protein sequence ID" value="SKB56572.1"/>
    <property type="molecule type" value="Genomic_DNA"/>
</dbReference>
<dbReference type="Gene3D" id="2.40.160.130">
    <property type="entry name" value="Capsule assembly protein Wzi"/>
    <property type="match status" value="1"/>
</dbReference>
<dbReference type="Pfam" id="PF14052">
    <property type="entry name" value="Caps_assemb_Wzi"/>
    <property type="match status" value="1"/>
</dbReference>
<feature type="chain" id="PRO_5013341236" evidence="1">
    <location>
        <begin position="25"/>
        <end position="500"/>
    </location>
</feature>
<sequence length="500" mass="56573">MLRFRLIFYTTICLFAFRCLRVNAQTENTLPLDLKAGLEAGAYISSPETTPFWLRTNQFGIVPKTGPAGQIQGSIRRDYVFFDSLSNRPRKTDWGFAVNPVVTYSDHDQFNVRLPEAHVKARFKMLEIYAGRRREVMGLGDTTLSSGFYAGSGNALPIPKVQIGTITFVPLKFTRNFLAVHAGFSHGWFDTDYIKGVRLHQKFLYFRLGKVKSKSKFYLGLNHNVLWAGHSEELKKHPELALNGELPSSWKFYPNVVLAYTSKNWFTKNGYGSFDSYRLGNHLGSYDFAFETKLDDKQLFIYHQHPFEDVSSMIFKNVPDGLFGINLKTNALSNKSGFAVTRLTLEFLTTKDQSGSTFYIPGSTFQGADNYFNHSQYAKGWSYFDRTVGTPFIVPGKDMDQSNPTSGRYFPGNRVNVWYAGVQGSWRNTLALTLKVSYSRNFGMPGEAFNPVRGQLSTYLAGEYAFPHLKKTMLTAKLGLDNGDLFVNSAGGYFGIKRTW</sequence>
<keyword evidence="1" id="KW-0732">Signal</keyword>
<evidence type="ECO:0000313" key="3">
    <source>
        <dbReference type="Proteomes" id="UP000190897"/>
    </source>
</evidence>
<gene>
    <name evidence="2" type="ORF">SAMN05660293_01054</name>
</gene>
<dbReference type="STRING" id="651661.SAMN05660293_01054"/>
<accession>A0A1T5CAK6</accession>
<dbReference type="InterPro" id="IPR026950">
    <property type="entry name" value="Caps_assemb_Wzi"/>
</dbReference>
<name>A0A1T5CAK6_9BACT</name>
<keyword evidence="3" id="KW-1185">Reference proteome</keyword>